<dbReference type="AlphaFoldDB" id="A0A818F2C9"/>
<dbReference type="GO" id="GO:0004674">
    <property type="term" value="F:protein serine/threonine kinase activity"/>
    <property type="evidence" value="ECO:0007669"/>
    <property type="project" value="TreeGrafter"/>
</dbReference>
<dbReference type="Proteomes" id="UP000663838">
    <property type="component" value="Unassembled WGS sequence"/>
</dbReference>
<protein>
    <recommendedName>
        <fullName evidence="1">Protein kinase domain-containing protein</fullName>
    </recommendedName>
</protein>
<evidence type="ECO:0000313" key="2">
    <source>
        <dbReference type="EMBL" id="CAF3468182.1"/>
    </source>
</evidence>
<dbReference type="InterPro" id="IPR000719">
    <property type="entry name" value="Prot_kinase_dom"/>
</dbReference>
<dbReference type="InterPro" id="IPR051681">
    <property type="entry name" value="Ser/Thr_Kinases-Pseudokinases"/>
</dbReference>
<dbReference type="InterPro" id="IPR008271">
    <property type="entry name" value="Ser/Thr_kinase_AS"/>
</dbReference>
<dbReference type="Gene3D" id="1.10.510.10">
    <property type="entry name" value="Transferase(Phosphotransferase) domain 1"/>
    <property type="match status" value="1"/>
</dbReference>
<evidence type="ECO:0000313" key="3">
    <source>
        <dbReference type="EMBL" id="CAF4522197.1"/>
    </source>
</evidence>
<dbReference type="PANTHER" id="PTHR44329">
    <property type="entry name" value="SERINE/THREONINE-PROTEIN KINASE TNNI3K-RELATED"/>
    <property type="match status" value="1"/>
</dbReference>
<feature type="domain" description="Protein kinase" evidence="1">
    <location>
        <begin position="269"/>
        <end position="538"/>
    </location>
</feature>
<dbReference type="PROSITE" id="PS00108">
    <property type="entry name" value="PROTEIN_KINASE_ST"/>
    <property type="match status" value="1"/>
</dbReference>
<evidence type="ECO:0000259" key="1">
    <source>
        <dbReference type="PROSITE" id="PS50011"/>
    </source>
</evidence>
<dbReference type="EMBL" id="CAJNYV010002276">
    <property type="protein sequence ID" value="CAF3468182.1"/>
    <property type="molecule type" value="Genomic_DNA"/>
</dbReference>
<accession>A0A818F2C9</accession>
<sequence length="603" mass="67959">MKIKFSGWSCSSKFCIVQGVQPNDIIEAVVFKIEQAIPCTKITNVIHDGRKLNKTKSFECYGISDGTLIDVQTDTEDATSRKTVCMGCSYHNLVHLSANVARVHETRSHFSQEATHASLHQWMQKLNPKDQTKIIQFINSASDGLKTRFMVCIKDMFEVYVKKYRNIEYANLIDFDYCELLNELRCPVCCTKFSLHPHSPITPIQLCTISDKHYTCHECVSKVKCCPLCKGELHTQAVTSKYVMKLLRASKQKIEVYCLPTELTNIDIKDNQRPFAHGAFCNVYKVENYAIKCPRVPTVIGCDIEDAIIHEIFLSRPMSHIPNVLIVYGGIRLPTYGMSIVMEFVDGPSLAKALSDDTILNLTFEERLEISLGVCKGLGELHLAGIVHRDFKPANVLLKKVSNGHGYIPKIADFGVSFLIQTASATAVQKLGGTVGYDAPEVADGNTPSFQSDIYALSFTLYELLTVHRPFIGLKDTQIITKYTIKGERPKDWSIRANNPTVNILPDMLKNAIEKGWLPISEDRASIGEIIYAIRKTINSDYKSCARTLGEHFHYSSRDSSYEYDFIGKYNTFELLAIQEIIKRLVIEDSEAVQLLLNNYAWG</sequence>
<dbReference type="CDD" id="cd14014">
    <property type="entry name" value="STKc_PknB_like"/>
    <property type="match status" value="1"/>
</dbReference>
<dbReference type="PROSITE" id="PS50011">
    <property type="entry name" value="PROTEIN_KINASE_DOM"/>
    <property type="match status" value="1"/>
</dbReference>
<dbReference type="Proteomes" id="UP000663865">
    <property type="component" value="Unassembled WGS sequence"/>
</dbReference>
<proteinExistence type="predicted"/>
<dbReference type="PANTHER" id="PTHR44329:SF214">
    <property type="entry name" value="PROTEIN KINASE DOMAIN-CONTAINING PROTEIN"/>
    <property type="match status" value="1"/>
</dbReference>
<gene>
    <name evidence="2" type="ORF">KIK155_LOCUS13616</name>
    <name evidence="3" type="ORF">TOA249_LOCUS5091</name>
</gene>
<reference evidence="2" key="1">
    <citation type="submission" date="2021-02" db="EMBL/GenBank/DDBJ databases">
        <authorList>
            <person name="Nowell W R."/>
        </authorList>
    </citation>
    <scope>NUCLEOTIDE SEQUENCE</scope>
</reference>
<dbReference type="SUPFAM" id="SSF56112">
    <property type="entry name" value="Protein kinase-like (PK-like)"/>
    <property type="match status" value="1"/>
</dbReference>
<name>A0A818F2C9_9BILA</name>
<dbReference type="Pfam" id="PF00069">
    <property type="entry name" value="Pkinase"/>
    <property type="match status" value="1"/>
</dbReference>
<dbReference type="GO" id="GO:0005524">
    <property type="term" value="F:ATP binding"/>
    <property type="evidence" value="ECO:0007669"/>
    <property type="project" value="InterPro"/>
</dbReference>
<dbReference type="EMBL" id="CAJOBS010000201">
    <property type="protein sequence ID" value="CAF4522197.1"/>
    <property type="molecule type" value="Genomic_DNA"/>
</dbReference>
<comment type="caution">
    <text evidence="2">The sequence shown here is derived from an EMBL/GenBank/DDBJ whole genome shotgun (WGS) entry which is preliminary data.</text>
</comment>
<dbReference type="InterPro" id="IPR011009">
    <property type="entry name" value="Kinase-like_dom_sf"/>
</dbReference>
<organism evidence="2 4">
    <name type="scientific">Rotaria socialis</name>
    <dbReference type="NCBI Taxonomy" id="392032"/>
    <lineage>
        <taxon>Eukaryota</taxon>
        <taxon>Metazoa</taxon>
        <taxon>Spiralia</taxon>
        <taxon>Gnathifera</taxon>
        <taxon>Rotifera</taxon>
        <taxon>Eurotatoria</taxon>
        <taxon>Bdelloidea</taxon>
        <taxon>Philodinida</taxon>
        <taxon>Philodinidae</taxon>
        <taxon>Rotaria</taxon>
    </lineage>
</organism>
<evidence type="ECO:0000313" key="4">
    <source>
        <dbReference type="Proteomes" id="UP000663865"/>
    </source>
</evidence>